<dbReference type="GO" id="GO:0043165">
    <property type="term" value="P:Gram-negative-bacterium-type cell outer membrane assembly"/>
    <property type="evidence" value="ECO:0007669"/>
    <property type="project" value="InterPro"/>
</dbReference>
<evidence type="ECO:0000313" key="2">
    <source>
        <dbReference type="Proteomes" id="UP000624703"/>
    </source>
</evidence>
<sequence>MRYLLTALIALVLSACQGYHINGTKPDYLSEIKTVAVPQFDNDTLEVRLGSLATNSAVDSLTRDATFTIGNAEDADAVLVGRVTNVNYGQVSSSRIDSLRSEELSATVIIHWKLIDNTTQRVLDQGSSRGTTRFIADGNLQTARRNGMPDATKRATDSMVLTLANGF</sequence>
<comment type="caution">
    <text evidence="1">The sequence shown here is derived from an EMBL/GenBank/DDBJ whole genome shotgun (WGS) entry which is preliminary data.</text>
</comment>
<keyword evidence="2" id="KW-1185">Reference proteome</keyword>
<gene>
    <name evidence="1" type="ORF">JIN82_01775</name>
</gene>
<name>A0A8J7MCE2_9BACT</name>
<dbReference type="PROSITE" id="PS51257">
    <property type="entry name" value="PROKAR_LIPOPROTEIN"/>
    <property type="match status" value="1"/>
</dbReference>
<evidence type="ECO:0000313" key="1">
    <source>
        <dbReference type="EMBL" id="MBK1789877.1"/>
    </source>
</evidence>
<evidence type="ECO:0008006" key="3">
    <source>
        <dbReference type="Google" id="ProtNLM"/>
    </source>
</evidence>
<dbReference type="EMBL" id="JAENIM010000009">
    <property type="protein sequence ID" value="MBK1789877.1"/>
    <property type="molecule type" value="Genomic_DNA"/>
</dbReference>
<dbReference type="InterPro" id="IPR007485">
    <property type="entry name" value="LPS_assembly_LptE"/>
</dbReference>
<proteinExistence type="predicted"/>
<organism evidence="1 2">
    <name type="scientific">Persicirhabdus sediminis</name>
    <dbReference type="NCBI Taxonomy" id="454144"/>
    <lineage>
        <taxon>Bacteria</taxon>
        <taxon>Pseudomonadati</taxon>
        <taxon>Verrucomicrobiota</taxon>
        <taxon>Verrucomicrobiia</taxon>
        <taxon>Verrucomicrobiales</taxon>
        <taxon>Verrucomicrobiaceae</taxon>
        <taxon>Persicirhabdus</taxon>
    </lineage>
</organism>
<dbReference type="GO" id="GO:0019867">
    <property type="term" value="C:outer membrane"/>
    <property type="evidence" value="ECO:0007669"/>
    <property type="project" value="InterPro"/>
</dbReference>
<reference evidence="1" key="1">
    <citation type="submission" date="2021-01" db="EMBL/GenBank/DDBJ databases">
        <title>Modified the classification status of verrucomicrobia.</title>
        <authorList>
            <person name="Feng X."/>
        </authorList>
    </citation>
    <scope>NUCLEOTIDE SEQUENCE</scope>
    <source>
        <strain evidence="1">_KCTC 22039</strain>
    </source>
</reference>
<dbReference type="AlphaFoldDB" id="A0A8J7MCE2"/>
<dbReference type="Pfam" id="PF04390">
    <property type="entry name" value="LptE"/>
    <property type="match status" value="1"/>
</dbReference>
<accession>A0A8J7MCE2</accession>
<dbReference type="Proteomes" id="UP000624703">
    <property type="component" value="Unassembled WGS sequence"/>
</dbReference>
<dbReference type="RefSeq" id="WP_200309915.1">
    <property type="nucleotide sequence ID" value="NZ_JAENIM010000009.1"/>
</dbReference>
<protein>
    <recommendedName>
        <fullName evidence="3">LPS-assembly lipoprotein</fullName>
    </recommendedName>
</protein>